<evidence type="ECO:0000313" key="2">
    <source>
        <dbReference type="Proteomes" id="UP000297245"/>
    </source>
</evidence>
<dbReference type="Proteomes" id="UP000297245">
    <property type="component" value="Unassembled WGS sequence"/>
</dbReference>
<sequence>MTGGGKLSLGHTSAFAIIVRVKVFPIGLPERLVLDQRQRDADDAPMLNRLRYLLTSLMTGKLPLGHTSAFAIIVRVKVFPIGLPERLVLEHRQRDADDAPMLNWWLRMKATVASESSRSHIKPKGTRITVEDKWLQLIHMEESVSNGDRQARSNTRMIPEYRFKFSYIS</sequence>
<reference evidence="1 2" key="1">
    <citation type="journal article" date="2019" name="Nat. Ecol. Evol.">
        <title>Megaphylogeny resolves global patterns of mushroom evolution.</title>
        <authorList>
            <person name="Varga T."/>
            <person name="Krizsan K."/>
            <person name="Foldi C."/>
            <person name="Dima B."/>
            <person name="Sanchez-Garcia M."/>
            <person name="Sanchez-Ramirez S."/>
            <person name="Szollosi G.J."/>
            <person name="Szarkandi J.G."/>
            <person name="Papp V."/>
            <person name="Albert L."/>
            <person name="Andreopoulos W."/>
            <person name="Angelini C."/>
            <person name="Antonin V."/>
            <person name="Barry K.W."/>
            <person name="Bougher N.L."/>
            <person name="Buchanan P."/>
            <person name="Buyck B."/>
            <person name="Bense V."/>
            <person name="Catcheside P."/>
            <person name="Chovatia M."/>
            <person name="Cooper J."/>
            <person name="Damon W."/>
            <person name="Desjardin D."/>
            <person name="Finy P."/>
            <person name="Geml J."/>
            <person name="Haridas S."/>
            <person name="Hughes K."/>
            <person name="Justo A."/>
            <person name="Karasinski D."/>
            <person name="Kautmanova I."/>
            <person name="Kiss B."/>
            <person name="Kocsube S."/>
            <person name="Kotiranta H."/>
            <person name="LaButti K.M."/>
            <person name="Lechner B.E."/>
            <person name="Liimatainen K."/>
            <person name="Lipzen A."/>
            <person name="Lukacs Z."/>
            <person name="Mihaltcheva S."/>
            <person name="Morgado L.N."/>
            <person name="Niskanen T."/>
            <person name="Noordeloos M.E."/>
            <person name="Ohm R.A."/>
            <person name="Ortiz-Santana B."/>
            <person name="Ovrebo C."/>
            <person name="Racz N."/>
            <person name="Riley R."/>
            <person name="Savchenko A."/>
            <person name="Shiryaev A."/>
            <person name="Soop K."/>
            <person name="Spirin V."/>
            <person name="Szebenyi C."/>
            <person name="Tomsovsky M."/>
            <person name="Tulloss R.E."/>
            <person name="Uehling J."/>
            <person name="Grigoriev I.V."/>
            <person name="Vagvolgyi C."/>
            <person name="Papp T."/>
            <person name="Martin F.M."/>
            <person name="Miettinen O."/>
            <person name="Hibbett D.S."/>
            <person name="Nagy L.G."/>
        </authorList>
    </citation>
    <scope>NUCLEOTIDE SEQUENCE [LARGE SCALE GENOMIC DNA]</scope>
    <source>
        <strain evidence="1 2">CBS 962.96</strain>
    </source>
</reference>
<name>A0A4S8KWE1_DENBC</name>
<gene>
    <name evidence="1" type="ORF">K435DRAFT_810007</name>
</gene>
<keyword evidence="2" id="KW-1185">Reference proteome</keyword>
<evidence type="ECO:0000313" key="1">
    <source>
        <dbReference type="EMBL" id="THU80267.1"/>
    </source>
</evidence>
<dbReference type="EMBL" id="ML179922">
    <property type="protein sequence ID" value="THU80267.1"/>
    <property type="molecule type" value="Genomic_DNA"/>
</dbReference>
<proteinExistence type="predicted"/>
<accession>A0A4S8KWE1</accession>
<dbReference type="AlphaFoldDB" id="A0A4S8KWE1"/>
<protein>
    <submittedName>
        <fullName evidence="1">Uncharacterized protein</fullName>
    </submittedName>
</protein>
<organism evidence="1 2">
    <name type="scientific">Dendrothele bispora (strain CBS 962.96)</name>
    <dbReference type="NCBI Taxonomy" id="1314807"/>
    <lineage>
        <taxon>Eukaryota</taxon>
        <taxon>Fungi</taxon>
        <taxon>Dikarya</taxon>
        <taxon>Basidiomycota</taxon>
        <taxon>Agaricomycotina</taxon>
        <taxon>Agaricomycetes</taxon>
        <taxon>Agaricomycetidae</taxon>
        <taxon>Agaricales</taxon>
        <taxon>Agaricales incertae sedis</taxon>
        <taxon>Dendrothele</taxon>
    </lineage>
</organism>